<comment type="catalytic activity">
    <reaction evidence="13">
        <text>L-leucine + 2-oxoglutarate = 4-methyl-2-oxopentanoate + L-glutamate</text>
        <dbReference type="Rhea" id="RHEA:18321"/>
        <dbReference type="ChEBI" id="CHEBI:16810"/>
        <dbReference type="ChEBI" id="CHEBI:17865"/>
        <dbReference type="ChEBI" id="CHEBI:29985"/>
        <dbReference type="ChEBI" id="CHEBI:57427"/>
        <dbReference type="EC" id="2.6.1.42"/>
    </reaction>
</comment>
<proteinExistence type="inferred from homology"/>
<comment type="subunit">
    <text evidence="6">Homodimer.</text>
</comment>
<evidence type="ECO:0000256" key="9">
    <source>
        <dbReference type="ARBA" id="ARBA00023239"/>
    </source>
</evidence>
<organism evidence="15 16">
    <name type="scientific">Ferruginibacter yonginensis</name>
    <dbReference type="NCBI Taxonomy" id="1310416"/>
    <lineage>
        <taxon>Bacteria</taxon>
        <taxon>Pseudomonadati</taxon>
        <taxon>Bacteroidota</taxon>
        <taxon>Chitinophagia</taxon>
        <taxon>Chitinophagales</taxon>
        <taxon>Chitinophagaceae</taxon>
        <taxon>Ferruginibacter</taxon>
    </lineage>
</organism>
<evidence type="ECO:0000256" key="12">
    <source>
        <dbReference type="ARBA" id="ARBA00048798"/>
    </source>
</evidence>
<evidence type="ECO:0000256" key="10">
    <source>
        <dbReference type="ARBA" id="ARBA00035633"/>
    </source>
</evidence>
<comment type="similarity">
    <text evidence="5">Belongs to the class-IV pyridoxal-phosphate-dependent aminotransferase family.</text>
</comment>
<reference evidence="16" key="1">
    <citation type="journal article" date="2019" name="Int. J. Syst. Evol. Microbiol.">
        <title>The Global Catalogue of Microorganisms (GCM) 10K type strain sequencing project: providing services to taxonomists for standard genome sequencing and annotation.</title>
        <authorList>
            <consortium name="The Broad Institute Genomics Platform"/>
            <consortium name="The Broad Institute Genome Sequencing Center for Infectious Disease"/>
            <person name="Wu L."/>
            <person name="Ma J."/>
        </authorList>
    </citation>
    <scope>NUCLEOTIDE SEQUENCE [LARGE SCALE GENOMIC DNA]</scope>
    <source>
        <strain evidence="16">CECT 8289</strain>
    </source>
</reference>
<evidence type="ECO:0000256" key="11">
    <source>
        <dbReference type="ARBA" id="ARBA00048212"/>
    </source>
</evidence>
<comment type="caution">
    <text evidence="15">The sequence shown here is derived from an EMBL/GenBank/DDBJ whole genome shotgun (WGS) entry which is preliminary data.</text>
</comment>
<dbReference type="GO" id="GO:0008696">
    <property type="term" value="F:4-amino-4-deoxychorismate lyase activity"/>
    <property type="evidence" value="ECO:0007669"/>
    <property type="project" value="UniProtKB-EC"/>
</dbReference>
<evidence type="ECO:0000256" key="8">
    <source>
        <dbReference type="ARBA" id="ARBA00022909"/>
    </source>
</evidence>
<comment type="pathway">
    <text evidence="4">Amino-acid biosynthesis; L-leucine biosynthesis; L-leucine from 3-methyl-2-oxobutanoate: step 4/4.</text>
</comment>
<keyword evidence="7" id="KW-0663">Pyridoxal phosphate</keyword>
<dbReference type="NCBIfam" id="TIGR03461">
    <property type="entry name" value="pabC_Proteo"/>
    <property type="match status" value="1"/>
</dbReference>
<dbReference type="InterPro" id="IPR043132">
    <property type="entry name" value="BCAT-like_C"/>
</dbReference>
<keyword evidence="9 15" id="KW-0456">Lyase</keyword>
<evidence type="ECO:0000256" key="13">
    <source>
        <dbReference type="ARBA" id="ARBA00049229"/>
    </source>
</evidence>
<keyword evidence="8" id="KW-0289">Folate biosynthesis</keyword>
<protein>
    <submittedName>
        <fullName evidence="15">Aminodeoxychorismate lyase</fullName>
        <ecNumber evidence="15">4.1.3.38</ecNumber>
    </submittedName>
</protein>
<comment type="cofactor">
    <cofactor evidence="1">
        <name>pyridoxal 5'-phosphate</name>
        <dbReference type="ChEBI" id="CHEBI:597326"/>
    </cofactor>
</comment>
<comment type="pathway">
    <text evidence="2">Amino-acid biosynthesis; L-isoleucine biosynthesis; L-isoleucine from 2-oxobutanoate: step 4/4.</text>
</comment>
<keyword evidence="16" id="KW-1185">Reference proteome</keyword>
<dbReference type="PANTHER" id="PTHR42743">
    <property type="entry name" value="AMINO-ACID AMINOTRANSFERASE"/>
    <property type="match status" value="1"/>
</dbReference>
<evidence type="ECO:0000256" key="4">
    <source>
        <dbReference type="ARBA" id="ARBA00005072"/>
    </source>
</evidence>
<evidence type="ECO:0000256" key="3">
    <source>
        <dbReference type="ARBA" id="ARBA00004931"/>
    </source>
</evidence>
<dbReference type="Gene3D" id="3.30.470.10">
    <property type="match status" value="1"/>
</dbReference>
<gene>
    <name evidence="15" type="primary">pabC</name>
    <name evidence="15" type="ORF">ACFOWM_05255</name>
</gene>
<dbReference type="SUPFAM" id="SSF56752">
    <property type="entry name" value="D-aminoacid aminotransferase-like PLP-dependent enzymes"/>
    <property type="match status" value="1"/>
</dbReference>
<evidence type="ECO:0000313" key="16">
    <source>
        <dbReference type="Proteomes" id="UP001595907"/>
    </source>
</evidence>
<dbReference type="InterPro" id="IPR043131">
    <property type="entry name" value="BCAT-like_N"/>
</dbReference>
<dbReference type="Pfam" id="PF01063">
    <property type="entry name" value="Aminotran_4"/>
    <property type="match status" value="1"/>
</dbReference>
<dbReference type="InterPro" id="IPR050571">
    <property type="entry name" value="Class-IV_PLP-Dep_Aminotrnsfr"/>
</dbReference>
<evidence type="ECO:0000256" key="6">
    <source>
        <dbReference type="ARBA" id="ARBA00011738"/>
    </source>
</evidence>
<dbReference type="InterPro" id="IPR017824">
    <property type="entry name" value="Aminodeoxychorismate_lyase_IV"/>
</dbReference>
<comment type="pathway">
    <text evidence="10">Cofactor biosynthesis; tetrahydrofolate biosynthesis; 4-aminobenzoate from chorismate: step 2/2.</text>
</comment>
<dbReference type="PANTHER" id="PTHR42743:SF11">
    <property type="entry name" value="AMINODEOXYCHORISMATE LYASE"/>
    <property type="match status" value="1"/>
</dbReference>
<evidence type="ECO:0000256" key="2">
    <source>
        <dbReference type="ARBA" id="ARBA00004824"/>
    </source>
</evidence>
<evidence type="ECO:0000256" key="14">
    <source>
        <dbReference type="ARBA" id="ARBA00049529"/>
    </source>
</evidence>
<comment type="catalytic activity">
    <reaction evidence="11">
        <text>L-valine + 2-oxoglutarate = 3-methyl-2-oxobutanoate + L-glutamate</text>
        <dbReference type="Rhea" id="RHEA:24813"/>
        <dbReference type="ChEBI" id="CHEBI:11851"/>
        <dbReference type="ChEBI" id="CHEBI:16810"/>
        <dbReference type="ChEBI" id="CHEBI:29985"/>
        <dbReference type="ChEBI" id="CHEBI:57762"/>
        <dbReference type="EC" id="2.6.1.42"/>
    </reaction>
</comment>
<evidence type="ECO:0000256" key="5">
    <source>
        <dbReference type="ARBA" id="ARBA00009320"/>
    </source>
</evidence>
<comment type="catalytic activity">
    <reaction evidence="12">
        <text>L-isoleucine + 2-oxoglutarate = (S)-3-methyl-2-oxopentanoate + L-glutamate</text>
        <dbReference type="Rhea" id="RHEA:24801"/>
        <dbReference type="ChEBI" id="CHEBI:16810"/>
        <dbReference type="ChEBI" id="CHEBI:29985"/>
        <dbReference type="ChEBI" id="CHEBI:35146"/>
        <dbReference type="ChEBI" id="CHEBI:58045"/>
        <dbReference type="EC" id="2.6.1.42"/>
    </reaction>
</comment>
<dbReference type="CDD" id="cd00449">
    <property type="entry name" value="PLPDE_IV"/>
    <property type="match status" value="1"/>
</dbReference>
<dbReference type="Proteomes" id="UP001595907">
    <property type="component" value="Unassembled WGS sequence"/>
</dbReference>
<dbReference type="Gene3D" id="3.20.10.10">
    <property type="entry name" value="D-amino Acid Aminotransferase, subunit A, domain 2"/>
    <property type="match status" value="1"/>
</dbReference>
<dbReference type="EMBL" id="JBHSCZ010000001">
    <property type="protein sequence ID" value="MFC4262271.1"/>
    <property type="molecule type" value="Genomic_DNA"/>
</dbReference>
<dbReference type="InterPro" id="IPR036038">
    <property type="entry name" value="Aminotransferase-like"/>
</dbReference>
<dbReference type="EC" id="4.1.3.38" evidence="15"/>
<evidence type="ECO:0000256" key="7">
    <source>
        <dbReference type="ARBA" id="ARBA00022898"/>
    </source>
</evidence>
<dbReference type="RefSeq" id="WP_379707630.1">
    <property type="nucleotide sequence ID" value="NZ_JBHSCZ010000001.1"/>
</dbReference>
<evidence type="ECO:0000256" key="1">
    <source>
        <dbReference type="ARBA" id="ARBA00001933"/>
    </source>
</evidence>
<comment type="catalytic activity">
    <reaction evidence="14">
        <text>4-amino-4-deoxychorismate = 4-aminobenzoate + pyruvate + H(+)</text>
        <dbReference type="Rhea" id="RHEA:16201"/>
        <dbReference type="ChEBI" id="CHEBI:15361"/>
        <dbReference type="ChEBI" id="CHEBI:15378"/>
        <dbReference type="ChEBI" id="CHEBI:17836"/>
        <dbReference type="ChEBI" id="CHEBI:58406"/>
        <dbReference type="EC" id="4.1.3.38"/>
    </reaction>
</comment>
<name>A0ABV8QR43_9BACT</name>
<accession>A0ABV8QR43</accession>
<dbReference type="InterPro" id="IPR001544">
    <property type="entry name" value="Aminotrans_IV"/>
</dbReference>
<comment type="pathway">
    <text evidence="3">Amino-acid biosynthesis; L-valine biosynthesis; L-valine from pyruvate: step 4/4.</text>
</comment>
<evidence type="ECO:0000313" key="15">
    <source>
        <dbReference type="EMBL" id="MFC4262271.1"/>
    </source>
</evidence>
<sequence>MPYINYNGKIFEDDTAIIKANNRGLRYGDGIFETIKLKNNQLILADEHFARLWKGMQALQFEIPKLLRPESLNDQIIQLAKKNKLTNARVRLTIFRGEGGIYDAKNNTPQYIIEAIALPESGDVLNMNGLQLTIFKDAKKSIDAFSNLKTNNYLPYFMGAMFAKKNHCNDALIVNCNEAVCDSTIANIFIIKNNCIYTPSLKQGCVAGVMRKWLISTLKALSYKIEETCVTIEDVLNADEVFLCNSIYNIRWVASVNEKNYSSNTIQSIVLTLINKYPGIYC</sequence>